<comment type="caution">
    <text evidence="2">The sequence shown here is derived from an EMBL/GenBank/DDBJ whole genome shotgun (WGS) entry which is preliminary data.</text>
</comment>
<name>A0ABD1W044_9LAMI</name>
<evidence type="ECO:0000313" key="2">
    <source>
        <dbReference type="EMBL" id="KAL2541850.1"/>
    </source>
</evidence>
<protein>
    <submittedName>
        <fullName evidence="2">Uncharacterized protein</fullName>
    </submittedName>
</protein>
<gene>
    <name evidence="2" type="ORF">Adt_02828</name>
</gene>
<evidence type="ECO:0000313" key="3">
    <source>
        <dbReference type="Proteomes" id="UP001604336"/>
    </source>
</evidence>
<dbReference type="AlphaFoldDB" id="A0ABD1W044"/>
<proteinExistence type="predicted"/>
<dbReference type="EMBL" id="JBFOLK010000001">
    <property type="protein sequence ID" value="KAL2541850.1"/>
    <property type="molecule type" value="Genomic_DNA"/>
</dbReference>
<reference evidence="3" key="1">
    <citation type="submission" date="2024-07" db="EMBL/GenBank/DDBJ databases">
        <title>Two chromosome-level genome assemblies of Korean endemic species Abeliophyllum distichum and Forsythia ovata (Oleaceae).</title>
        <authorList>
            <person name="Jang H."/>
        </authorList>
    </citation>
    <scope>NUCLEOTIDE SEQUENCE [LARGE SCALE GENOMIC DNA]</scope>
</reference>
<accession>A0ABD1W044</accession>
<evidence type="ECO:0000256" key="1">
    <source>
        <dbReference type="SAM" id="MobiDB-lite"/>
    </source>
</evidence>
<organism evidence="2 3">
    <name type="scientific">Abeliophyllum distichum</name>
    <dbReference type="NCBI Taxonomy" id="126358"/>
    <lineage>
        <taxon>Eukaryota</taxon>
        <taxon>Viridiplantae</taxon>
        <taxon>Streptophyta</taxon>
        <taxon>Embryophyta</taxon>
        <taxon>Tracheophyta</taxon>
        <taxon>Spermatophyta</taxon>
        <taxon>Magnoliopsida</taxon>
        <taxon>eudicotyledons</taxon>
        <taxon>Gunneridae</taxon>
        <taxon>Pentapetalae</taxon>
        <taxon>asterids</taxon>
        <taxon>lamiids</taxon>
        <taxon>Lamiales</taxon>
        <taxon>Oleaceae</taxon>
        <taxon>Forsythieae</taxon>
        <taxon>Abeliophyllum</taxon>
    </lineage>
</organism>
<feature type="region of interest" description="Disordered" evidence="1">
    <location>
        <begin position="150"/>
        <end position="178"/>
    </location>
</feature>
<dbReference type="Proteomes" id="UP001604336">
    <property type="component" value="Unassembled WGS sequence"/>
</dbReference>
<sequence>MDLNMNCKFPSWNGELRKNGNIRCTTLRLDCFGYRGPDSAVFGSSLTKDRGQSIYANASDDGCKLSASDALHHRDRMFLDGHRIAIPVVDEGSTLAKKFGSYTPTLLLANRMESSKISLMTDEVLNFGEKSHYQVFELSVELSRVSNKSMSTISEPTLPRASSDNKTSNPKDASLSNVQKEHNGELVFVLAMGANNN</sequence>
<keyword evidence="3" id="KW-1185">Reference proteome</keyword>